<dbReference type="SUPFAM" id="SSF55821">
    <property type="entry name" value="YrdC/RibB"/>
    <property type="match status" value="1"/>
</dbReference>
<feature type="binding site" evidence="14">
    <location>
        <position position="51"/>
    </location>
    <ligand>
        <name>Mg(2+)</name>
        <dbReference type="ChEBI" id="CHEBI:18420"/>
        <label>1</label>
    </ligand>
</feature>
<feature type="binding site" evidence="13">
    <location>
        <begin position="290"/>
        <end position="294"/>
    </location>
    <ligand>
        <name>GTP</name>
        <dbReference type="ChEBI" id="CHEBI:37565"/>
    </ligand>
</feature>
<protein>
    <recommendedName>
        <fullName evidence="13 14">Multifunctional fusion protein</fullName>
    </recommendedName>
    <domain>
        <recommendedName>
            <fullName evidence="13">GTP cyclohydrolase-2</fullName>
            <ecNumber evidence="13">3.5.4.25</ecNumber>
        </recommendedName>
        <alternativeName>
            <fullName evidence="13">GTP cyclohydrolase II</fullName>
        </alternativeName>
    </domain>
    <domain>
        <recommendedName>
            <fullName evidence="14">3,4-dihydroxy-2-butanone 4-phosphate synthase</fullName>
            <shortName evidence="14">DHBP synthase</shortName>
            <ecNumber evidence="14">4.1.99.12</ecNumber>
        </recommendedName>
    </domain>
</protein>
<comment type="function">
    <text evidence="2 14">Catalyzes the conversion of D-ribulose 5-phosphate to formate and 3,4-dihydroxy-2-butanone 4-phosphate.</text>
</comment>
<evidence type="ECO:0000256" key="2">
    <source>
        <dbReference type="ARBA" id="ARBA00002284"/>
    </source>
</evidence>
<dbReference type="EC" id="4.1.99.12" evidence="14"/>
<evidence type="ECO:0000256" key="8">
    <source>
        <dbReference type="ARBA" id="ARBA00022741"/>
    </source>
</evidence>
<evidence type="ECO:0000256" key="11">
    <source>
        <dbReference type="ARBA" id="ARBA00023134"/>
    </source>
</evidence>
<feature type="binding site" evidence="13">
    <location>
        <position position="395"/>
    </location>
    <ligand>
        <name>GTP</name>
        <dbReference type="ChEBI" id="CHEBI:37565"/>
    </ligand>
</feature>
<gene>
    <name evidence="14 17" type="primary">ribB</name>
    <name evidence="13" type="synonym">ribA</name>
    <name evidence="17" type="ORF">GCM10022377_05790</name>
</gene>
<feature type="binding site" evidence="14">
    <location>
        <position position="166"/>
    </location>
    <ligand>
        <name>Mg(2+)</name>
        <dbReference type="ChEBI" id="CHEBI:18420"/>
        <label>2</label>
    </ligand>
</feature>
<evidence type="ECO:0000256" key="12">
    <source>
        <dbReference type="ARBA" id="ARBA00049295"/>
    </source>
</evidence>
<evidence type="ECO:0000256" key="1">
    <source>
        <dbReference type="ARBA" id="ARBA00000141"/>
    </source>
</evidence>
<feature type="binding site" evidence="13">
    <location>
        <position position="295"/>
    </location>
    <ligand>
        <name>Zn(2+)</name>
        <dbReference type="ChEBI" id="CHEBI:29105"/>
        <note>catalytic</note>
    </ligand>
</feature>
<feature type="active site" description="Proton acceptor" evidence="13">
    <location>
        <position position="367"/>
    </location>
</feature>
<keyword evidence="14" id="KW-0456">Lyase</keyword>
<evidence type="ECO:0000256" key="13">
    <source>
        <dbReference type="HAMAP-Rule" id="MF_00179"/>
    </source>
</evidence>
<dbReference type="HAMAP" id="MF_00179">
    <property type="entry name" value="RibA"/>
    <property type="match status" value="1"/>
</dbReference>
<feature type="binding site" evidence="13">
    <location>
        <begin position="333"/>
        <end position="335"/>
    </location>
    <ligand>
        <name>GTP</name>
        <dbReference type="ChEBI" id="CHEBI:37565"/>
    </ligand>
</feature>
<feature type="binding site" evidence="13">
    <location>
        <position position="390"/>
    </location>
    <ligand>
        <name>GTP</name>
        <dbReference type="ChEBI" id="CHEBI:37565"/>
    </ligand>
</feature>
<comment type="caution">
    <text evidence="17">The sequence shown here is derived from an EMBL/GenBank/DDBJ whole genome shotgun (WGS) entry which is preliminary data.</text>
</comment>
<feature type="domain" description="GTP cyclohydrolase II" evidence="16">
    <location>
        <begin position="246"/>
        <end position="410"/>
    </location>
</feature>
<dbReference type="InterPro" id="IPR017945">
    <property type="entry name" value="DHBP_synth_RibB-like_a/b_dom"/>
</dbReference>
<dbReference type="InterPro" id="IPR032677">
    <property type="entry name" value="GTP_cyclohydro_II"/>
</dbReference>
<keyword evidence="7 14" id="KW-0479">Metal-binding</keyword>
<dbReference type="PANTHER" id="PTHR21327:SF18">
    <property type="entry name" value="3,4-DIHYDROXY-2-BUTANONE 4-PHOSPHATE SYNTHASE"/>
    <property type="match status" value="1"/>
</dbReference>
<dbReference type="InterPro" id="IPR036144">
    <property type="entry name" value="RibA-like_sf"/>
</dbReference>
<evidence type="ECO:0000256" key="9">
    <source>
        <dbReference type="ARBA" id="ARBA00022801"/>
    </source>
</evidence>
<organism evidence="17 18">
    <name type="scientific">Zhihengliuella alba</name>
    <dbReference type="NCBI Taxonomy" id="547018"/>
    <lineage>
        <taxon>Bacteria</taxon>
        <taxon>Bacillati</taxon>
        <taxon>Actinomycetota</taxon>
        <taxon>Actinomycetes</taxon>
        <taxon>Micrococcales</taxon>
        <taxon>Micrococcaceae</taxon>
        <taxon>Zhihengliuella</taxon>
    </lineage>
</organism>
<feature type="region of interest" description="Disordered" evidence="15">
    <location>
        <begin position="1"/>
        <end position="23"/>
    </location>
</feature>
<dbReference type="EC" id="3.5.4.25" evidence="13"/>
<keyword evidence="10 13" id="KW-0862">Zinc</keyword>
<accession>A0ABP7CWV1</accession>
<comment type="catalytic activity">
    <reaction evidence="1 14">
        <text>D-ribulose 5-phosphate = (2S)-2-hydroxy-3-oxobutyl phosphate + formate + H(+)</text>
        <dbReference type="Rhea" id="RHEA:18457"/>
        <dbReference type="ChEBI" id="CHEBI:15378"/>
        <dbReference type="ChEBI" id="CHEBI:15740"/>
        <dbReference type="ChEBI" id="CHEBI:58121"/>
        <dbReference type="ChEBI" id="CHEBI:58830"/>
        <dbReference type="EC" id="4.1.99.12"/>
    </reaction>
</comment>
<dbReference type="RefSeq" id="WP_344879684.1">
    <property type="nucleotide sequence ID" value="NZ_BAABCJ010000001.1"/>
</dbReference>
<evidence type="ECO:0000259" key="16">
    <source>
        <dbReference type="Pfam" id="PF00925"/>
    </source>
</evidence>
<comment type="subunit">
    <text evidence="14">Homodimer.</text>
</comment>
<comment type="catalytic activity">
    <reaction evidence="12 13">
        <text>GTP + 4 H2O = 2,5-diamino-6-hydroxy-4-(5-phosphoribosylamino)-pyrimidine + formate + 2 phosphate + 3 H(+)</text>
        <dbReference type="Rhea" id="RHEA:23704"/>
        <dbReference type="ChEBI" id="CHEBI:15377"/>
        <dbReference type="ChEBI" id="CHEBI:15378"/>
        <dbReference type="ChEBI" id="CHEBI:15740"/>
        <dbReference type="ChEBI" id="CHEBI:37565"/>
        <dbReference type="ChEBI" id="CHEBI:43474"/>
        <dbReference type="ChEBI" id="CHEBI:58614"/>
        <dbReference type="EC" id="3.5.4.25"/>
    </reaction>
</comment>
<evidence type="ECO:0000256" key="6">
    <source>
        <dbReference type="ARBA" id="ARBA00022619"/>
    </source>
</evidence>
<reference evidence="18" key="1">
    <citation type="journal article" date="2019" name="Int. J. Syst. Evol. Microbiol.">
        <title>The Global Catalogue of Microorganisms (GCM) 10K type strain sequencing project: providing services to taxonomists for standard genome sequencing and annotation.</title>
        <authorList>
            <consortium name="The Broad Institute Genomics Platform"/>
            <consortium name="The Broad Institute Genome Sequencing Center for Infectious Disease"/>
            <person name="Wu L."/>
            <person name="Ma J."/>
        </authorList>
    </citation>
    <scope>NUCLEOTIDE SEQUENCE [LARGE SCALE GENOMIC DNA]</scope>
    <source>
        <strain evidence="18">JCM 16961</strain>
    </source>
</reference>
<feature type="binding site" evidence="13">
    <location>
        <position position="308"/>
    </location>
    <ligand>
        <name>Zn(2+)</name>
        <dbReference type="ChEBI" id="CHEBI:29105"/>
        <note>catalytic</note>
    </ligand>
</feature>
<keyword evidence="9 13" id="KW-0378">Hydrolase</keyword>
<comment type="similarity">
    <text evidence="5">In the N-terminal section; belongs to the DHBP synthase family.</text>
</comment>
<evidence type="ECO:0000256" key="3">
    <source>
        <dbReference type="ARBA" id="ARBA00004853"/>
    </source>
</evidence>
<sequence length="442" mass="46591">MSAAGHNAEGPGPTDADPIRPDPIRLDSIDAAVESIAAGRPVVVVDDEDRENEGDIVFAAEFATPELMGWTVRHTSGVVCVPLSGERADALGLPAMVARNEDSKGTAYTVSCDAASGVSTGISAADRARTARLLAAPESTAAHFTRPGHMFPLRAAEGGVLRRRGHTEASVDLCRLAGLEPAGVIAELVHDDGTMMRLPALRSFADEHGIPLVSIEDLAGRLTVLRRGSDAAPADAVAPVRGGPVVKLPTPHGEFDAQVWTEAGTGIEHFTLTHPGSGTDGGTPSVPLVRLHSECLTGDIFGSYRCDCGEQLDTALQRIALEGGTLVYLRGHEGRGIGLGNKIRAYALQDGGVDTVEANAQLGLPVDARSYEAGIGILRGLGYSRLRVLTNNPLKTDALARAGFDVVDAVRALIPARPENTRYLMTKRERLNHAIHDDAFEI</sequence>
<dbReference type="Pfam" id="PF00925">
    <property type="entry name" value="GTP_cyclohydro2"/>
    <property type="match status" value="1"/>
</dbReference>
<dbReference type="Proteomes" id="UP001501536">
    <property type="component" value="Unassembled WGS sequence"/>
</dbReference>
<feature type="binding site" evidence="14">
    <location>
        <begin position="163"/>
        <end position="167"/>
    </location>
    <ligand>
        <name>D-ribulose 5-phosphate</name>
        <dbReference type="ChEBI" id="CHEBI:58121"/>
    </ligand>
</feature>
<evidence type="ECO:0000313" key="18">
    <source>
        <dbReference type="Proteomes" id="UP001501536"/>
    </source>
</evidence>
<comment type="similarity">
    <text evidence="13">Belongs to the GTP cyclohydrolase II family.</text>
</comment>
<name>A0ABP7CWV1_9MICC</name>
<dbReference type="InterPro" id="IPR000926">
    <property type="entry name" value="RibA"/>
</dbReference>
<dbReference type="NCBIfam" id="NF001591">
    <property type="entry name" value="PRK00393.1"/>
    <property type="match status" value="1"/>
</dbReference>
<dbReference type="InterPro" id="IPR000422">
    <property type="entry name" value="DHBP_synthase_RibB"/>
</dbReference>
<evidence type="ECO:0000256" key="14">
    <source>
        <dbReference type="HAMAP-Rule" id="MF_00180"/>
    </source>
</evidence>
<dbReference type="PANTHER" id="PTHR21327">
    <property type="entry name" value="GTP CYCLOHYDROLASE II-RELATED"/>
    <property type="match status" value="1"/>
</dbReference>
<dbReference type="EMBL" id="BAABCJ010000001">
    <property type="protein sequence ID" value="GAA3695836.1"/>
    <property type="molecule type" value="Genomic_DNA"/>
</dbReference>
<evidence type="ECO:0000256" key="15">
    <source>
        <dbReference type="SAM" id="MobiDB-lite"/>
    </source>
</evidence>
<evidence type="ECO:0000313" key="17">
    <source>
        <dbReference type="EMBL" id="GAA3695836.1"/>
    </source>
</evidence>
<dbReference type="Gene3D" id="3.90.870.10">
    <property type="entry name" value="DHBP synthase"/>
    <property type="match status" value="1"/>
</dbReference>
<dbReference type="NCBIfam" id="TIGR00506">
    <property type="entry name" value="ribB"/>
    <property type="match status" value="1"/>
</dbReference>
<evidence type="ECO:0000256" key="10">
    <source>
        <dbReference type="ARBA" id="ARBA00022833"/>
    </source>
</evidence>
<feature type="binding site" evidence="14">
    <location>
        <position position="51"/>
    </location>
    <ligand>
        <name>Mg(2+)</name>
        <dbReference type="ChEBI" id="CHEBI:18420"/>
        <label>2</label>
    </ligand>
</feature>
<comment type="cofactor">
    <cofactor evidence="14">
        <name>Mg(2+)</name>
        <dbReference type="ChEBI" id="CHEBI:18420"/>
    </cofactor>
    <cofactor evidence="14">
        <name>Mn(2+)</name>
        <dbReference type="ChEBI" id="CHEBI:29035"/>
    </cofactor>
    <text evidence="14">Binds 2 divalent metal cations per subunit. Magnesium or manganese.</text>
</comment>
<feature type="binding site" evidence="14">
    <location>
        <begin position="50"/>
        <end position="51"/>
    </location>
    <ligand>
        <name>D-ribulose 5-phosphate</name>
        <dbReference type="ChEBI" id="CHEBI:58121"/>
    </ligand>
</feature>
<keyword evidence="14" id="KW-0460">Magnesium</keyword>
<evidence type="ECO:0000256" key="5">
    <source>
        <dbReference type="ARBA" id="ARBA00005520"/>
    </source>
</evidence>
<dbReference type="HAMAP" id="MF_00180">
    <property type="entry name" value="RibB"/>
    <property type="match status" value="1"/>
</dbReference>
<evidence type="ECO:0000256" key="7">
    <source>
        <dbReference type="ARBA" id="ARBA00022723"/>
    </source>
</evidence>
<dbReference type="CDD" id="cd00641">
    <property type="entry name" value="GTP_cyclohydro2"/>
    <property type="match status" value="1"/>
</dbReference>
<dbReference type="SUPFAM" id="SSF142695">
    <property type="entry name" value="RibA-like"/>
    <property type="match status" value="1"/>
</dbReference>
<comment type="function">
    <text evidence="13">Catalyzes the conversion of GTP to 2,5-diamino-6-ribosylamino-4(3H)-pyrimidinone 5'-phosphate (DARP), formate and pyrophosphate.</text>
</comment>
<keyword evidence="11 13" id="KW-0342">GTP-binding</keyword>
<feature type="binding site" evidence="13">
    <location>
        <position position="355"/>
    </location>
    <ligand>
        <name>GTP</name>
        <dbReference type="ChEBI" id="CHEBI:37565"/>
    </ligand>
</feature>
<feature type="binding site" evidence="13">
    <location>
        <position position="311"/>
    </location>
    <ligand>
        <name>GTP</name>
        <dbReference type="ChEBI" id="CHEBI:37565"/>
    </ligand>
</feature>
<feature type="active site" description="Nucleophile" evidence="13">
    <location>
        <position position="369"/>
    </location>
</feature>
<keyword evidence="6 14" id="KW-0686">Riboflavin biosynthesis</keyword>
<comment type="cofactor">
    <cofactor evidence="13">
        <name>Zn(2+)</name>
        <dbReference type="ChEBI" id="CHEBI:29105"/>
    </cofactor>
    <text evidence="13">Binds 1 zinc ion per subunit.</text>
</comment>
<keyword evidence="18" id="KW-1185">Reference proteome</keyword>
<evidence type="ECO:0000256" key="4">
    <source>
        <dbReference type="ARBA" id="ARBA00004904"/>
    </source>
</evidence>
<feature type="site" description="Essential for catalytic activity" evidence="14">
    <location>
        <position position="187"/>
    </location>
</feature>
<dbReference type="Gene3D" id="3.40.50.10990">
    <property type="entry name" value="GTP cyclohydrolase II"/>
    <property type="match status" value="1"/>
</dbReference>
<feature type="site" description="Essential for catalytic activity" evidence="14">
    <location>
        <position position="149"/>
    </location>
</feature>
<dbReference type="Pfam" id="PF00926">
    <property type="entry name" value="DHBP_synthase"/>
    <property type="match status" value="1"/>
</dbReference>
<keyword evidence="8 13" id="KW-0547">Nucleotide-binding</keyword>
<keyword evidence="14" id="KW-0464">Manganese</keyword>
<dbReference type="PIRSF" id="PIRSF001259">
    <property type="entry name" value="RibA"/>
    <property type="match status" value="1"/>
</dbReference>
<comment type="similarity">
    <text evidence="14">Belongs to the DHBP synthase family.</text>
</comment>
<feature type="binding site" evidence="14">
    <location>
        <position position="55"/>
    </location>
    <ligand>
        <name>D-ribulose 5-phosphate</name>
        <dbReference type="ChEBI" id="CHEBI:58121"/>
    </ligand>
</feature>
<proteinExistence type="inferred from homology"/>
<feature type="binding site" evidence="13">
    <location>
        <position position="306"/>
    </location>
    <ligand>
        <name>Zn(2+)</name>
        <dbReference type="ChEBI" id="CHEBI:29105"/>
        <note>catalytic</note>
    </ligand>
</feature>
<comment type="pathway">
    <text evidence="3 13">Cofactor biosynthesis; riboflavin biosynthesis; 5-amino-6-(D-ribitylamino)uracil from GTP: step 1/4.</text>
</comment>
<comment type="pathway">
    <text evidence="4 14">Cofactor biosynthesis; riboflavin biosynthesis; 2-hydroxy-3-oxobutyl phosphate from D-ribulose 5-phosphate: step 1/1.</text>
</comment>